<evidence type="ECO:0000313" key="9">
    <source>
        <dbReference type="EMBL" id="GAA4743167.1"/>
    </source>
</evidence>
<dbReference type="EMBL" id="BAABLP010000002">
    <property type="protein sequence ID" value="GAA4743167.1"/>
    <property type="molecule type" value="Genomic_DNA"/>
</dbReference>
<evidence type="ECO:0000259" key="8">
    <source>
        <dbReference type="Pfam" id="PF01435"/>
    </source>
</evidence>
<feature type="domain" description="Peptidase M48" evidence="8">
    <location>
        <begin position="134"/>
        <end position="198"/>
    </location>
</feature>
<feature type="transmembrane region" description="Helical" evidence="7">
    <location>
        <begin position="288"/>
        <end position="311"/>
    </location>
</feature>
<evidence type="ECO:0000256" key="4">
    <source>
        <dbReference type="ARBA" id="ARBA00022833"/>
    </source>
</evidence>
<evidence type="ECO:0000256" key="6">
    <source>
        <dbReference type="RuleBase" id="RU003983"/>
    </source>
</evidence>
<gene>
    <name evidence="9" type="ORF">GCM10025783_13370</name>
</gene>
<dbReference type="RefSeq" id="WP_345480272.1">
    <property type="nucleotide sequence ID" value="NZ_BAABLP010000002.1"/>
</dbReference>
<sequence length="312" mass="32470">MILAAALLALLAVLLAWPVPLAVARSAWPDRAPGTALLLWQAIALGGVLSLLGSLLVAGLAPYGDHVVAALRVLGDDVARGVLPPGTTYASTLALAAGVLLGAHLIVNLVFTIVRTQRQRARHRSLLLLLSAPMPEAPRTRLLDAAAPLAYCLPGTARSLTVLSAGLLDLLSPQEVEGVVEHERAHLQQHHALVLVAFRAWRIALPWFPVASRAQRAVGLLTEMLADDHARRHVPDPVLARAITAVATGTGGGDAEALDDAPAADSASVERRVRRLVHPAPAPSAVRVLVPVASVALVVVPPVLLALPALAG</sequence>
<proteinExistence type="inferred from homology"/>
<evidence type="ECO:0000313" key="10">
    <source>
        <dbReference type="Proteomes" id="UP001500121"/>
    </source>
</evidence>
<evidence type="ECO:0000256" key="5">
    <source>
        <dbReference type="ARBA" id="ARBA00023049"/>
    </source>
</evidence>
<organism evidence="9 10">
    <name type="scientific">Amnibacterium soli</name>
    <dbReference type="NCBI Taxonomy" id="1282736"/>
    <lineage>
        <taxon>Bacteria</taxon>
        <taxon>Bacillati</taxon>
        <taxon>Actinomycetota</taxon>
        <taxon>Actinomycetes</taxon>
        <taxon>Micrococcales</taxon>
        <taxon>Microbacteriaceae</taxon>
        <taxon>Amnibacterium</taxon>
    </lineage>
</organism>
<keyword evidence="7" id="KW-0472">Membrane</keyword>
<dbReference type="InterPro" id="IPR052173">
    <property type="entry name" value="Beta-lactam_resp_regulator"/>
</dbReference>
<keyword evidence="4 6" id="KW-0862">Zinc</keyword>
<comment type="similarity">
    <text evidence="6">Belongs to the peptidase M48 family.</text>
</comment>
<comment type="cofactor">
    <cofactor evidence="6">
        <name>Zn(2+)</name>
        <dbReference type="ChEBI" id="CHEBI:29105"/>
    </cofactor>
    <text evidence="6">Binds 1 zinc ion per subunit.</text>
</comment>
<accession>A0ABP8Z0T3</accession>
<keyword evidence="7" id="KW-1133">Transmembrane helix</keyword>
<dbReference type="PANTHER" id="PTHR34978">
    <property type="entry name" value="POSSIBLE SENSOR-TRANSDUCER PROTEIN BLAR"/>
    <property type="match status" value="1"/>
</dbReference>
<evidence type="ECO:0000256" key="7">
    <source>
        <dbReference type="SAM" id="Phobius"/>
    </source>
</evidence>
<dbReference type="Gene3D" id="3.30.2010.10">
    <property type="entry name" value="Metalloproteases ('zincins'), catalytic domain"/>
    <property type="match status" value="1"/>
</dbReference>
<evidence type="ECO:0000256" key="1">
    <source>
        <dbReference type="ARBA" id="ARBA00022670"/>
    </source>
</evidence>
<keyword evidence="5 6" id="KW-0482">Metalloprotease</keyword>
<keyword evidence="2" id="KW-0479">Metal-binding</keyword>
<keyword evidence="7" id="KW-0812">Transmembrane</keyword>
<dbReference type="CDD" id="cd07326">
    <property type="entry name" value="M56_BlaR1_MecR1_like"/>
    <property type="match status" value="1"/>
</dbReference>
<keyword evidence="10" id="KW-1185">Reference proteome</keyword>
<feature type="transmembrane region" description="Helical" evidence="7">
    <location>
        <begin position="89"/>
        <end position="114"/>
    </location>
</feature>
<dbReference type="Proteomes" id="UP001500121">
    <property type="component" value="Unassembled WGS sequence"/>
</dbReference>
<protein>
    <recommendedName>
        <fullName evidence="8">Peptidase M48 domain-containing protein</fullName>
    </recommendedName>
</protein>
<evidence type="ECO:0000256" key="2">
    <source>
        <dbReference type="ARBA" id="ARBA00022723"/>
    </source>
</evidence>
<feature type="transmembrane region" description="Helical" evidence="7">
    <location>
        <begin position="40"/>
        <end position="60"/>
    </location>
</feature>
<comment type="caution">
    <text evidence="9">The sequence shown here is derived from an EMBL/GenBank/DDBJ whole genome shotgun (WGS) entry which is preliminary data.</text>
</comment>
<keyword evidence="1 6" id="KW-0645">Protease</keyword>
<evidence type="ECO:0000256" key="3">
    <source>
        <dbReference type="ARBA" id="ARBA00022801"/>
    </source>
</evidence>
<dbReference type="InterPro" id="IPR001915">
    <property type="entry name" value="Peptidase_M48"/>
</dbReference>
<name>A0ABP8Z0T3_9MICO</name>
<keyword evidence="3 6" id="KW-0378">Hydrolase</keyword>
<dbReference type="Pfam" id="PF01435">
    <property type="entry name" value="Peptidase_M48"/>
    <property type="match status" value="1"/>
</dbReference>
<reference evidence="10" key="1">
    <citation type="journal article" date="2019" name="Int. J. Syst. Evol. Microbiol.">
        <title>The Global Catalogue of Microorganisms (GCM) 10K type strain sequencing project: providing services to taxonomists for standard genome sequencing and annotation.</title>
        <authorList>
            <consortium name="The Broad Institute Genomics Platform"/>
            <consortium name="The Broad Institute Genome Sequencing Center for Infectious Disease"/>
            <person name="Wu L."/>
            <person name="Ma J."/>
        </authorList>
    </citation>
    <scope>NUCLEOTIDE SEQUENCE [LARGE SCALE GENOMIC DNA]</scope>
    <source>
        <strain evidence="10">JCM 19015</strain>
    </source>
</reference>
<dbReference type="PANTHER" id="PTHR34978:SF3">
    <property type="entry name" value="SLR0241 PROTEIN"/>
    <property type="match status" value="1"/>
</dbReference>